<dbReference type="InterPro" id="IPR042208">
    <property type="entry name" value="D-ser_dehydrat-like_sf"/>
</dbReference>
<dbReference type="InterPro" id="IPR051466">
    <property type="entry name" value="D-amino_acid_metab_enzyme"/>
</dbReference>
<organism evidence="4 5">
    <name type="scientific">Agrobacterium bohemicum</name>
    <dbReference type="NCBI Taxonomy" id="2052828"/>
    <lineage>
        <taxon>Bacteria</taxon>
        <taxon>Pseudomonadati</taxon>
        <taxon>Pseudomonadota</taxon>
        <taxon>Alphaproteobacteria</taxon>
        <taxon>Hyphomicrobiales</taxon>
        <taxon>Rhizobiaceae</taxon>
        <taxon>Rhizobium/Agrobacterium group</taxon>
        <taxon>Agrobacterium</taxon>
    </lineage>
</organism>
<evidence type="ECO:0000313" key="4">
    <source>
        <dbReference type="EMBL" id="KXG87390.1"/>
    </source>
</evidence>
<feature type="domain" description="D-serine dehydratase-like" evidence="3">
    <location>
        <begin position="250"/>
        <end position="341"/>
    </location>
</feature>
<comment type="caution">
    <text evidence="4">The sequence shown here is derived from an EMBL/GenBank/DDBJ whole genome shotgun (WGS) entry which is preliminary data.</text>
</comment>
<dbReference type="InterPro" id="IPR029066">
    <property type="entry name" value="PLP-binding_barrel"/>
</dbReference>
<dbReference type="PANTHER" id="PTHR28004">
    <property type="entry name" value="ZGC:162816-RELATED"/>
    <property type="match status" value="1"/>
</dbReference>
<dbReference type="GO" id="GO:0036088">
    <property type="term" value="P:D-serine catabolic process"/>
    <property type="evidence" value="ECO:0007669"/>
    <property type="project" value="TreeGrafter"/>
</dbReference>
<dbReference type="InterPro" id="IPR001608">
    <property type="entry name" value="Ala_racemase_N"/>
</dbReference>
<dbReference type="CDD" id="cd06820">
    <property type="entry name" value="PLPDE_III_LS_D-TA_like"/>
    <property type="match status" value="1"/>
</dbReference>
<dbReference type="SMART" id="SM01119">
    <property type="entry name" value="D-ser_dehydrat"/>
    <property type="match status" value="1"/>
</dbReference>
<dbReference type="STRING" id="2052828.ATO67_18925"/>
<sequence length="359" mass="38290">MPFTPKELAAISTPAVLIDLDIANRNVERFQRYADAHELNVRPHIKTHKLPEVAQMQLSAGAIGITCQKVSEAEAMVSGNSKIDDVLITYNIVGEDKLESLRELAKRITLSVVADSKTVVDGLSQTFNKEPQPLTVLVESDTGAQRCGVLSPDAAQDLATYIDAAPGLLFGGLMTYPPAGQEASVEAFMKEAKTRIEARGIPVPVVTSGGTPSMMHAAEAVVTTEYRPGTYVYNDRSLVARGACEWDDCALNVLATVVSVPTPNRAIIDAGSKALTSDLLGLTGYGHVVGRDDITIDQLSEEHGRLISAEPIGLVVGDRIRIVPNHACVVTNLVDTVIVKGHGRAVPETLPVTARGKII</sequence>
<gene>
    <name evidence="4" type="ORF">ATO67_18925</name>
</gene>
<evidence type="ECO:0000256" key="1">
    <source>
        <dbReference type="ARBA" id="ARBA00005323"/>
    </source>
</evidence>
<dbReference type="Pfam" id="PF14031">
    <property type="entry name" value="D-ser_dehydrat"/>
    <property type="match status" value="1"/>
</dbReference>
<dbReference type="OrthoDB" id="9772497at2"/>
<keyword evidence="2" id="KW-0456">Lyase</keyword>
<reference evidence="4 5" key="1">
    <citation type="submission" date="2015-11" db="EMBL/GenBank/DDBJ databases">
        <title>Draft genome sequence of Agrobacterium sp. R89-1.</title>
        <authorList>
            <person name="Zahradnik J."/>
            <person name="Kyslikova E."/>
            <person name="Palyzova A."/>
            <person name="Kyslik P."/>
        </authorList>
    </citation>
    <scope>NUCLEOTIDE SEQUENCE [LARGE SCALE GENOMIC DNA]</scope>
    <source>
        <strain evidence="4 5">R89-1</strain>
    </source>
</reference>
<dbReference type="GO" id="GO:0008721">
    <property type="term" value="F:D-serine ammonia-lyase activity"/>
    <property type="evidence" value="ECO:0007669"/>
    <property type="project" value="TreeGrafter"/>
</dbReference>
<dbReference type="Gene3D" id="3.20.20.10">
    <property type="entry name" value="Alanine racemase"/>
    <property type="match status" value="1"/>
</dbReference>
<evidence type="ECO:0000259" key="3">
    <source>
        <dbReference type="SMART" id="SM01119"/>
    </source>
</evidence>
<name>A0A135P7J2_9HYPH</name>
<protein>
    <submittedName>
        <fullName evidence="4">Alanine racemase</fullName>
    </submittedName>
</protein>
<proteinExistence type="inferred from homology"/>
<dbReference type="Proteomes" id="UP000070498">
    <property type="component" value="Unassembled WGS sequence"/>
</dbReference>
<keyword evidence="5" id="KW-1185">Reference proteome</keyword>
<dbReference type="PANTHER" id="PTHR28004:SF2">
    <property type="entry name" value="D-SERINE DEHYDRATASE"/>
    <property type="match status" value="1"/>
</dbReference>
<dbReference type="AlphaFoldDB" id="A0A135P7J2"/>
<evidence type="ECO:0000313" key="5">
    <source>
        <dbReference type="Proteomes" id="UP000070498"/>
    </source>
</evidence>
<dbReference type="Pfam" id="PF01168">
    <property type="entry name" value="Ala_racemase_N"/>
    <property type="match status" value="1"/>
</dbReference>
<accession>A0A135P7J2</accession>
<comment type="similarity">
    <text evidence="1">Belongs to the DSD1 family.</text>
</comment>
<dbReference type="InterPro" id="IPR026956">
    <property type="entry name" value="D-ser_dehydrat-like_dom"/>
</dbReference>
<dbReference type="SUPFAM" id="SSF51419">
    <property type="entry name" value="PLP-binding barrel"/>
    <property type="match status" value="1"/>
</dbReference>
<dbReference type="Gene3D" id="2.40.37.20">
    <property type="entry name" value="D-serine dehydratase-like domain"/>
    <property type="match status" value="1"/>
</dbReference>
<evidence type="ECO:0000256" key="2">
    <source>
        <dbReference type="ARBA" id="ARBA00023239"/>
    </source>
</evidence>
<dbReference type="RefSeq" id="WP_067652854.1">
    <property type="nucleotide sequence ID" value="NZ_KQ961035.1"/>
</dbReference>
<dbReference type="EMBL" id="LNUW01000005">
    <property type="protein sequence ID" value="KXG87390.1"/>
    <property type="molecule type" value="Genomic_DNA"/>
</dbReference>